<dbReference type="EMBL" id="JABBGC010000001">
    <property type="protein sequence ID" value="NML37457.1"/>
    <property type="molecule type" value="Genomic_DNA"/>
</dbReference>
<dbReference type="RefSeq" id="WP_169224518.1">
    <property type="nucleotide sequence ID" value="NZ_JABBGC010000001.1"/>
</dbReference>
<keyword evidence="2" id="KW-1185">Reference proteome</keyword>
<sequence length="136" mass="15349">MPCNLRITGKDFDISSFLSGTELLVVKTGSKGEPRSPLRPNGEKLPYTFLTIETSRAEFGDFDTQVKDTIVYFQMHREQLLQIKETKGIDQVSLDFGIESSEDQFSQQIFLPVELIGLAAELGISIQISIYRGEYH</sequence>
<evidence type="ECO:0000313" key="2">
    <source>
        <dbReference type="Proteomes" id="UP000583266"/>
    </source>
</evidence>
<protein>
    <submittedName>
        <fullName evidence="1">DUF4279 domain-containing protein</fullName>
    </submittedName>
</protein>
<accession>A0A848GI11</accession>
<dbReference type="AlphaFoldDB" id="A0A848GI11"/>
<organism evidence="1 2">
    <name type="scientific">Chitinophaga fulva</name>
    <dbReference type="NCBI Taxonomy" id="2728842"/>
    <lineage>
        <taxon>Bacteria</taxon>
        <taxon>Pseudomonadati</taxon>
        <taxon>Bacteroidota</taxon>
        <taxon>Chitinophagia</taxon>
        <taxon>Chitinophagales</taxon>
        <taxon>Chitinophagaceae</taxon>
        <taxon>Chitinophaga</taxon>
    </lineage>
</organism>
<proteinExistence type="predicted"/>
<gene>
    <name evidence="1" type="ORF">HHL17_09660</name>
</gene>
<evidence type="ECO:0000313" key="1">
    <source>
        <dbReference type="EMBL" id="NML37457.1"/>
    </source>
</evidence>
<dbReference type="Proteomes" id="UP000583266">
    <property type="component" value="Unassembled WGS sequence"/>
</dbReference>
<reference evidence="1 2" key="1">
    <citation type="submission" date="2020-04" db="EMBL/GenBank/DDBJ databases">
        <title>Chitinophaga sp. G-6-1-13 sp. nov., isolated from soil.</title>
        <authorList>
            <person name="Dahal R.H."/>
            <person name="Chaudhary D.K."/>
        </authorList>
    </citation>
    <scope>NUCLEOTIDE SEQUENCE [LARGE SCALE GENOMIC DNA]</scope>
    <source>
        <strain evidence="1 2">G-6-1-13</strain>
    </source>
</reference>
<name>A0A848GI11_9BACT</name>
<comment type="caution">
    <text evidence="1">The sequence shown here is derived from an EMBL/GenBank/DDBJ whole genome shotgun (WGS) entry which is preliminary data.</text>
</comment>